<protein>
    <recommendedName>
        <fullName evidence="10">Type IV secretory system conjugative DNA transfer family protein</fullName>
    </recommendedName>
</protein>
<keyword evidence="5 7" id="KW-1133">Transmembrane helix</keyword>
<dbReference type="InterPro" id="IPR051539">
    <property type="entry name" value="T4SS-coupling_protein"/>
</dbReference>
<evidence type="ECO:0000256" key="1">
    <source>
        <dbReference type="ARBA" id="ARBA00004651"/>
    </source>
</evidence>
<dbReference type="RefSeq" id="WP_188764999.1">
    <property type="nucleotide sequence ID" value="NZ_BMKK01000002.1"/>
</dbReference>
<comment type="similarity">
    <text evidence="2">Belongs to the VirD4/TraG family.</text>
</comment>
<evidence type="ECO:0000313" key="9">
    <source>
        <dbReference type="Proteomes" id="UP000609064"/>
    </source>
</evidence>
<evidence type="ECO:0000256" key="4">
    <source>
        <dbReference type="ARBA" id="ARBA00022692"/>
    </source>
</evidence>
<name>A0A916YKQ8_9BACT</name>
<gene>
    <name evidence="8" type="ORF">GCM10011514_10590</name>
</gene>
<dbReference type="Proteomes" id="UP000609064">
    <property type="component" value="Unassembled WGS sequence"/>
</dbReference>
<accession>A0A916YKQ8</accession>
<keyword evidence="3" id="KW-1003">Cell membrane</keyword>
<feature type="transmembrane region" description="Helical" evidence="7">
    <location>
        <begin position="7"/>
        <end position="29"/>
    </location>
</feature>
<keyword evidence="4 7" id="KW-0812">Transmembrane</keyword>
<evidence type="ECO:0008006" key="10">
    <source>
        <dbReference type="Google" id="ProtNLM"/>
    </source>
</evidence>
<evidence type="ECO:0000256" key="5">
    <source>
        <dbReference type="ARBA" id="ARBA00022989"/>
    </source>
</evidence>
<sequence length="636" mass="72729">MKKEKLLTWTIISILMTFIFGEAFIRYWIKAENMPRWFLVRYATYYNYYGFLVRLMAFSLLWLFFYISRKQSLAERYGFTPRKVLNEKHRKYIIITYVLCATLGLFIIYLPFSFLTLFIYVAIVTLGFLFSYFPEKEIERVQTDRKKNETNYSLHLKGDNQKQVNITNPFRGILVIGSNGGGKTVSTAEPFIEQFARKNYAGIIYDYKFPTLSDIAYLHFSAKKESNKGELQPTFFVVSFSDISKSHRFNPLNPKYLKSQIYATEFAKALVVNFNTESNQKSDFWVKSSTAFLTAIIWFLKKHHPLFCTIPHLVSIITGFSYRDTMAMLETDDECAKIIRSVLTARDERAGNQLSGVVSSLQIDFATLNDPNLIYVLSGDDFDLNINDPKYPKVICVGTDNHIAAALSPIISLIFSVALKQMNEQGKHHSFCLLDEAAQINIPRLSNVPATCRSNKLSVIFMAQNLTQIEDKYGKPEAESLLANLNYQFFTRTTVFSTAEYISRMIGETKLVTKSENQSHSSKGLNSTNNSIGKNFSEIEKRAVKPQDVLNLQAGEIVGIRAIEPSDIKVGTIIPTFKMKVIREIFKTIDGMNGEYKKDGSFQTHSKPIPSFNQPVDMEVMMNKIAEDCKKMLRIS</sequence>
<dbReference type="GO" id="GO:0005886">
    <property type="term" value="C:plasma membrane"/>
    <property type="evidence" value="ECO:0007669"/>
    <property type="project" value="UniProtKB-SubCell"/>
</dbReference>
<dbReference type="PANTHER" id="PTHR37937">
    <property type="entry name" value="CONJUGATIVE TRANSFER: DNA TRANSPORT"/>
    <property type="match status" value="1"/>
</dbReference>
<dbReference type="AlphaFoldDB" id="A0A916YKQ8"/>
<dbReference type="InterPro" id="IPR003688">
    <property type="entry name" value="TraG/VirD4"/>
</dbReference>
<comment type="caution">
    <text evidence="8">The sequence shown here is derived from an EMBL/GenBank/DDBJ whole genome shotgun (WGS) entry which is preliminary data.</text>
</comment>
<dbReference type="EMBL" id="BMKK01000002">
    <property type="protein sequence ID" value="GGD48421.1"/>
    <property type="molecule type" value="Genomic_DNA"/>
</dbReference>
<dbReference type="Gene3D" id="3.40.50.300">
    <property type="entry name" value="P-loop containing nucleotide triphosphate hydrolases"/>
    <property type="match status" value="1"/>
</dbReference>
<dbReference type="PANTHER" id="PTHR37937:SF1">
    <property type="entry name" value="CONJUGATIVE TRANSFER: DNA TRANSPORT"/>
    <property type="match status" value="1"/>
</dbReference>
<feature type="transmembrane region" description="Helical" evidence="7">
    <location>
        <begin position="92"/>
        <end position="111"/>
    </location>
</feature>
<keyword evidence="6 7" id="KW-0472">Membrane</keyword>
<proteinExistence type="inferred from homology"/>
<dbReference type="SUPFAM" id="SSF52540">
    <property type="entry name" value="P-loop containing nucleoside triphosphate hydrolases"/>
    <property type="match status" value="1"/>
</dbReference>
<evidence type="ECO:0000256" key="3">
    <source>
        <dbReference type="ARBA" id="ARBA00022475"/>
    </source>
</evidence>
<organism evidence="8 9">
    <name type="scientific">Emticicia aquatilis</name>
    <dbReference type="NCBI Taxonomy" id="1537369"/>
    <lineage>
        <taxon>Bacteria</taxon>
        <taxon>Pseudomonadati</taxon>
        <taxon>Bacteroidota</taxon>
        <taxon>Cytophagia</taxon>
        <taxon>Cytophagales</taxon>
        <taxon>Leadbetterellaceae</taxon>
        <taxon>Emticicia</taxon>
    </lineage>
</organism>
<dbReference type="InterPro" id="IPR027417">
    <property type="entry name" value="P-loop_NTPase"/>
</dbReference>
<evidence type="ECO:0000256" key="2">
    <source>
        <dbReference type="ARBA" id="ARBA00008806"/>
    </source>
</evidence>
<evidence type="ECO:0000256" key="6">
    <source>
        <dbReference type="ARBA" id="ARBA00023136"/>
    </source>
</evidence>
<feature type="transmembrane region" description="Helical" evidence="7">
    <location>
        <begin position="49"/>
        <end position="67"/>
    </location>
</feature>
<dbReference type="Pfam" id="PF02534">
    <property type="entry name" value="T4SS-DNA_transf"/>
    <property type="match status" value="1"/>
</dbReference>
<comment type="subcellular location">
    <subcellularLocation>
        <location evidence="1">Cell membrane</location>
        <topology evidence="1">Multi-pass membrane protein</topology>
    </subcellularLocation>
</comment>
<evidence type="ECO:0000313" key="8">
    <source>
        <dbReference type="EMBL" id="GGD48421.1"/>
    </source>
</evidence>
<dbReference type="CDD" id="cd01127">
    <property type="entry name" value="TrwB_TraG_TraD_VirD4"/>
    <property type="match status" value="1"/>
</dbReference>
<reference evidence="8" key="2">
    <citation type="submission" date="2020-09" db="EMBL/GenBank/DDBJ databases">
        <authorList>
            <person name="Sun Q."/>
            <person name="Zhou Y."/>
        </authorList>
    </citation>
    <scope>NUCLEOTIDE SEQUENCE</scope>
    <source>
        <strain evidence="8">CGMCC 1.15958</strain>
    </source>
</reference>
<evidence type="ECO:0000256" key="7">
    <source>
        <dbReference type="SAM" id="Phobius"/>
    </source>
</evidence>
<reference evidence="8" key="1">
    <citation type="journal article" date="2014" name="Int. J. Syst. Evol. Microbiol.">
        <title>Complete genome sequence of Corynebacterium casei LMG S-19264T (=DSM 44701T), isolated from a smear-ripened cheese.</title>
        <authorList>
            <consortium name="US DOE Joint Genome Institute (JGI-PGF)"/>
            <person name="Walter F."/>
            <person name="Albersmeier A."/>
            <person name="Kalinowski J."/>
            <person name="Ruckert C."/>
        </authorList>
    </citation>
    <scope>NUCLEOTIDE SEQUENCE</scope>
    <source>
        <strain evidence="8">CGMCC 1.15958</strain>
    </source>
</reference>
<keyword evidence="9" id="KW-1185">Reference proteome</keyword>